<comment type="catalytic activity">
    <reaction evidence="1">
        <text>ATP + protein L-histidine = ADP + protein N-phospho-L-histidine.</text>
        <dbReference type="EC" id="2.7.13.3"/>
    </reaction>
</comment>
<comment type="caution">
    <text evidence="10">The sequence shown here is derived from an EMBL/GenBank/DDBJ whole genome shotgun (WGS) entry which is preliminary data.</text>
</comment>
<evidence type="ECO:0000259" key="9">
    <source>
        <dbReference type="PROSITE" id="PS50110"/>
    </source>
</evidence>
<evidence type="ECO:0000256" key="1">
    <source>
        <dbReference type="ARBA" id="ARBA00000085"/>
    </source>
</evidence>
<dbReference type="InterPro" id="IPR003661">
    <property type="entry name" value="HisK_dim/P_dom"/>
</dbReference>
<name>A0ABV3REY5_9SPHN</name>
<dbReference type="SUPFAM" id="SSF55874">
    <property type="entry name" value="ATPase domain of HSP90 chaperone/DNA topoisomerase II/histidine kinase"/>
    <property type="match status" value="1"/>
</dbReference>
<dbReference type="PRINTS" id="PR00344">
    <property type="entry name" value="BCTRLSENSOR"/>
</dbReference>
<dbReference type="SMART" id="SM00448">
    <property type="entry name" value="REC"/>
    <property type="match status" value="1"/>
</dbReference>
<feature type="transmembrane region" description="Helical" evidence="7">
    <location>
        <begin position="199"/>
        <end position="218"/>
    </location>
</feature>
<evidence type="ECO:0000313" key="10">
    <source>
        <dbReference type="EMBL" id="MEW9856244.1"/>
    </source>
</evidence>
<dbReference type="InterPro" id="IPR036097">
    <property type="entry name" value="HisK_dim/P_sf"/>
</dbReference>
<feature type="transmembrane region" description="Helical" evidence="7">
    <location>
        <begin position="445"/>
        <end position="468"/>
    </location>
</feature>
<evidence type="ECO:0000256" key="7">
    <source>
        <dbReference type="SAM" id="Phobius"/>
    </source>
</evidence>
<dbReference type="Gene3D" id="3.40.50.2300">
    <property type="match status" value="1"/>
</dbReference>
<evidence type="ECO:0000256" key="3">
    <source>
        <dbReference type="ARBA" id="ARBA00022553"/>
    </source>
</evidence>
<feature type="transmembrane region" description="Helical" evidence="7">
    <location>
        <begin position="474"/>
        <end position="494"/>
    </location>
</feature>
<dbReference type="Gene3D" id="3.30.565.10">
    <property type="entry name" value="Histidine kinase-like ATPase, C-terminal domain"/>
    <property type="match status" value="1"/>
</dbReference>
<feature type="transmembrane region" description="Helical" evidence="7">
    <location>
        <begin position="64"/>
        <end position="85"/>
    </location>
</feature>
<dbReference type="SUPFAM" id="SSF52172">
    <property type="entry name" value="CheY-like"/>
    <property type="match status" value="1"/>
</dbReference>
<evidence type="ECO:0000259" key="8">
    <source>
        <dbReference type="PROSITE" id="PS50109"/>
    </source>
</evidence>
<dbReference type="EC" id="2.7.13.3" evidence="2"/>
<feature type="transmembrane region" description="Helical" evidence="7">
    <location>
        <begin position="583"/>
        <end position="607"/>
    </location>
</feature>
<dbReference type="RefSeq" id="WP_367774616.1">
    <property type="nucleotide sequence ID" value="NZ_JBFNXR010000051.1"/>
</dbReference>
<keyword evidence="7" id="KW-0472">Membrane</keyword>
<dbReference type="GO" id="GO:0005524">
    <property type="term" value="F:ATP binding"/>
    <property type="evidence" value="ECO:0007669"/>
    <property type="project" value="UniProtKB-KW"/>
</dbReference>
<dbReference type="InterPro" id="IPR003594">
    <property type="entry name" value="HATPase_dom"/>
</dbReference>
<dbReference type="PROSITE" id="PS50109">
    <property type="entry name" value="HIS_KIN"/>
    <property type="match status" value="1"/>
</dbReference>
<dbReference type="InterPro" id="IPR001789">
    <property type="entry name" value="Sig_transdc_resp-reg_receiver"/>
</dbReference>
<keyword evidence="5" id="KW-0418">Kinase</keyword>
<dbReference type="Pfam" id="PF00512">
    <property type="entry name" value="HisKA"/>
    <property type="match status" value="1"/>
</dbReference>
<evidence type="ECO:0000313" key="11">
    <source>
        <dbReference type="Proteomes" id="UP001556118"/>
    </source>
</evidence>
<evidence type="ECO:0000256" key="2">
    <source>
        <dbReference type="ARBA" id="ARBA00012438"/>
    </source>
</evidence>
<feature type="transmembrane region" description="Helical" evidence="7">
    <location>
        <begin position="125"/>
        <end position="148"/>
    </location>
</feature>
<sequence>MAEVEAFPHLSNRAAPDLIEQPDYILKEKRLYNKWVATQTLEDYALRYTADAARRWGPRTVASTAVGATAFLICEAIGASITLTYGFANSVLAITVGMGLMFLIGFPIAYHSAKRGLDIDLLTRGAGFGYLGSTITSLVYASFTFLLFSVEATIMAVAIRAMTGMPMAIAYLVSALAVIPIALYGMSMIARFQAWTQPLWIVLQVAPIVYILSSGPAALAEWSRFTGELGSPDGSVSFLYFGFALSTLLSLLPQIGEQADYMRFLPPEEKIGRTAWWSALLVGGPGWALIAGLKLLLGSWLAWFVLSTGIAADHPTSPSALFGAVFEHMSGWPAVSLVLTGLFVTICQLKINVTNAYAGSIAWSNFFSRLTHSHPGRIVWLVFNVALALLLMESGVFTVIGHVLILYAIVAAAWIGALAGDLMISKPLRLSPQHIEFKRAHLYDINPVGVGAMVLSIAVAALAHSGAIGELAQAFAPVIGLAVAFTAAPAIALVTRSRFYIARQTRWAPGATEATCIICENSFELNDMAHCPMYSAPICSLCCTLEARCHDRCKSDSRATQQLSNWLALILPRRLAGLVHTAVGQFAIVMAAILLILAAIVGTLASLMELAVPGTASRFQAVLIGLFLTLSLLGGLAAWIVVLVHHSRRSAMQESEHHVNLLLKEIDAHNRTGAELQKAKEAAEAANIAKSRYLVSVSHEIRSPLNSIYGYSQLLERGHDVSPAEAAKVIRRSSEHLTNLVEGLLDISQVESGILRISTDTVRFPAFLDQIANMFRPQAVAKGITFEFERPAHLPGFVRTDQKRLRQILINLLSNAIKFTHSGSVTFRVRYRSQVATIDIIDTGIGIAKDDLDRVFEPFDRGANPDAHKQKGIGLGLAIANALVRILGGDLAVQSELGRGTRFTVKLMLGQVSTPKLDPAPIENITGYEGERRKVLVVDDDPAQTAVIRGLLEPLDFEVFEATSGVEGIEIATRERPEVALLDISMPGESGWDVCSRVREELGAHCRIVMVSANVQEFRRGADGCASHDLFLKKPVELDAILDAVSDLLSLRWIGGENTAPVLPPVGEPPPLPKEARDVIIEVERAAMIGHVRGVEAAIRRLQNEFPEAAPHAARLLEHLDRFDLQMLLKTARAYL</sequence>
<feature type="transmembrane region" description="Helical" evidence="7">
    <location>
        <begin position="334"/>
        <end position="357"/>
    </location>
</feature>
<dbReference type="InterPro" id="IPR004358">
    <property type="entry name" value="Sig_transdc_His_kin-like_C"/>
</dbReference>
<evidence type="ECO:0000256" key="5">
    <source>
        <dbReference type="ARBA" id="ARBA00022777"/>
    </source>
</evidence>
<dbReference type="PANTHER" id="PTHR43047:SF72">
    <property type="entry name" value="OSMOSENSING HISTIDINE PROTEIN KINASE SLN1"/>
    <property type="match status" value="1"/>
</dbReference>
<dbReference type="SMART" id="SM00388">
    <property type="entry name" value="HisKA"/>
    <property type="match status" value="1"/>
</dbReference>
<keyword evidence="4" id="KW-0808">Transferase</keyword>
<proteinExistence type="predicted"/>
<feature type="transmembrane region" description="Helical" evidence="7">
    <location>
        <begin position="619"/>
        <end position="644"/>
    </location>
</feature>
<keyword evidence="10" id="KW-0067">ATP-binding</keyword>
<feature type="transmembrane region" description="Helical" evidence="7">
    <location>
        <begin position="238"/>
        <end position="255"/>
    </location>
</feature>
<keyword evidence="7" id="KW-0812">Transmembrane</keyword>
<dbReference type="CDD" id="cd00156">
    <property type="entry name" value="REC"/>
    <property type="match status" value="1"/>
</dbReference>
<reference evidence="10 11" key="1">
    <citation type="submission" date="2024-06" db="EMBL/GenBank/DDBJ databases">
        <title>Novosphingobium rhizovicinus M1R2S20.</title>
        <authorList>
            <person name="Sun J.-Q."/>
        </authorList>
    </citation>
    <scope>NUCLEOTIDE SEQUENCE [LARGE SCALE GENOMIC DNA]</scope>
    <source>
        <strain evidence="10 11">M1R2S20</strain>
    </source>
</reference>
<protein>
    <recommendedName>
        <fullName evidence="2">histidine kinase</fullName>
        <ecNumber evidence="2">2.7.13.3</ecNumber>
    </recommendedName>
</protein>
<feature type="transmembrane region" description="Helical" evidence="7">
    <location>
        <begin position="404"/>
        <end position="424"/>
    </location>
</feature>
<feature type="domain" description="Response regulatory" evidence="9">
    <location>
        <begin position="934"/>
        <end position="1049"/>
    </location>
</feature>
<dbReference type="Gene3D" id="1.10.4160.10">
    <property type="entry name" value="Hydantoin permease"/>
    <property type="match status" value="1"/>
</dbReference>
<dbReference type="Gene3D" id="1.10.287.130">
    <property type="match status" value="1"/>
</dbReference>
<dbReference type="CDD" id="cd00082">
    <property type="entry name" value="HisKA"/>
    <property type="match status" value="1"/>
</dbReference>
<feature type="modified residue" description="4-aspartylphosphate" evidence="6">
    <location>
        <position position="983"/>
    </location>
</feature>
<evidence type="ECO:0000256" key="4">
    <source>
        <dbReference type="ARBA" id="ARBA00022679"/>
    </source>
</evidence>
<dbReference type="InterPro" id="IPR005467">
    <property type="entry name" value="His_kinase_dom"/>
</dbReference>
<dbReference type="SMART" id="SM00387">
    <property type="entry name" value="HATPase_c"/>
    <property type="match status" value="1"/>
</dbReference>
<dbReference type="Pfam" id="PF00072">
    <property type="entry name" value="Response_reg"/>
    <property type="match status" value="1"/>
</dbReference>
<feature type="transmembrane region" description="Helical" evidence="7">
    <location>
        <begin position="378"/>
        <end position="398"/>
    </location>
</feature>
<organism evidence="10 11">
    <name type="scientific">Novosphingobium rhizovicinum</name>
    <dbReference type="NCBI Taxonomy" id="3228928"/>
    <lineage>
        <taxon>Bacteria</taxon>
        <taxon>Pseudomonadati</taxon>
        <taxon>Pseudomonadota</taxon>
        <taxon>Alphaproteobacteria</taxon>
        <taxon>Sphingomonadales</taxon>
        <taxon>Sphingomonadaceae</taxon>
        <taxon>Novosphingobium</taxon>
    </lineage>
</organism>
<dbReference type="PANTHER" id="PTHR43047">
    <property type="entry name" value="TWO-COMPONENT HISTIDINE PROTEIN KINASE"/>
    <property type="match status" value="1"/>
</dbReference>
<dbReference type="SUPFAM" id="SSF47384">
    <property type="entry name" value="Homodimeric domain of signal transducing histidine kinase"/>
    <property type="match status" value="1"/>
</dbReference>
<accession>A0ABV3REY5</accession>
<keyword evidence="10" id="KW-0547">Nucleotide-binding</keyword>
<gene>
    <name evidence="10" type="ORF">ABUH87_13970</name>
</gene>
<dbReference type="Proteomes" id="UP001556118">
    <property type="component" value="Unassembled WGS sequence"/>
</dbReference>
<keyword evidence="3 6" id="KW-0597">Phosphoprotein</keyword>
<evidence type="ECO:0000256" key="6">
    <source>
        <dbReference type="PROSITE-ProRule" id="PRU00169"/>
    </source>
</evidence>
<feature type="transmembrane region" description="Helical" evidence="7">
    <location>
        <begin position="91"/>
        <end position="113"/>
    </location>
</feature>
<feature type="transmembrane region" description="Helical" evidence="7">
    <location>
        <begin position="276"/>
        <end position="297"/>
    </location>
</feature>
<keyword evidence="7" id="KW-1133">Transmembrane helix</keyword>
<dbReference type="PROSITE" id="PS50110">
    <property type="entry name" value="RESPONSE_REGULATORY"/>
    <property type="match status" value="1"/>
</dbReference>
<feature type="domain" description="Histidine kinase" evidence="8">
    <location>
        <begin position="696"/>
        <end position="911"/>
    </location>
</feature>
<keyword evidence="11" id="KW-1185">Reference proteome</keyword>
<feature type="transmembrane region" description="Helical" evidence="7">
    <location>
        <begin position="168"/>
        <end position="187"/>
    </location>
</feature>
<dbReference type="Pfam" id="PF02518">
    <property type="entry name" value="HATPase_c"/>
    <property type="match status" value="1"/>
</dbReference>
<dbReference type="InterPro" id="IPR011006">
    <property type="entry name" value="CheY-like_superfamily"/>
</dbReference>
<dbReference type="InterPro" id="IPR036890">
    <property type="entry name" value="HATPase_C_sf"/>
</dbReference>
<dbReference type="EMBL" id="JBFNXR010000051">
    <property type="protein sequence ID" value="MEW9856244.1"/>
    <property type="molecule type" value="Genomic_DNA"/>
</dbReference>